<dbReference type="AlphaFoldDB" id="A0A8S1DL45"/>
<protein>
    <recommendedName>
        <fullName evidence="1">BTB domain-containing protein</fullName>
    </recommendedName>
</protein>
<dbReference type="SMART" id="SM00225">
    <property type="entry name" value="BTB"/>
    <property type="match status" value="1"/>
</dbReference>
<keyword evidence="3" id="KW-1185">Reference proteome</keyword>
<feature type="domain" description="BTB" evidence="1">
    <location>
        <begin position="23"/>
        <end position="87"/>
    </location>
</feature>
<dbReference type="PANTHER" id="PTHR45774:SF3">
    <property type="entry name" value="BTB (POZ) DOMAIN-CONTAINING 2B-RELATED"/>
    <property type="match status" value="1"/>
</dbReference>
<sequence>MADVNLVTVASKKLKALQEGLLTDVVFLVGENDELAEEIRAVKFDLTVSSTFFANLFNSPLTLKCGGKFRLKNIEPRVFKLIVEFTHLCGHLLSEVDSLDCCLKLAAAADEYMIDDLTALCFKLLEDKFLSVDNVWEVLGEHHLVKGIASSCLQLLRSETSECLKHRSFLDASEEAIKLFLTLDKMDIHSESELLDACLRYTSSKEDRRDVFRRCFLRDLRVLALDSADLIKVADFLTPEEKISIVSHTSPLTNFGAACSVLSPSLCPISEERSEVIKIVGEHTLTLIPDSKILDTREIYLKMAADCDLYFDYSMDDDEPHHYYIAYGLTLQPKTSIKILSIQIFNDLDFHNEAFGGAESDTRDGSQRARRLFGIECCVSSPGGVKMYQEIKEDAFSATECGTSSSVELSTLVPAGATFVCMVRLKRTGRLRKLRFSEDVLKSINKEATLKAFYRVKHGISLVTFNDELIRHGDKHIYDENAWCVFKSVRFADQGYEINK</sequence>
<dbReference type="PROSITE" id="PS50097">
    <property type="entry name" value="BTB"/>
    <property type="match status" value="1"/>
</dbReference>
<dbReference type="EMBL" id="CADEPI010000215">
    <property type="protein sequence ID" value="CAB3380743.1"/>
    <property type="molecule type" value="Genomic_DNA"/>
</dbReference>
<dbReference type="Pfam" id="PF07707">
    <property type="entry name" value="BACK"/>
    <property type="match status" value="1"/>
</dbReference>
<evidence type="ECO:0000259" key="1">
    <source>
        <dbReference type="PROSITE" id="PS50097"/>
    </source>
</evidence>
<accession>A0A8S1DL45</accession>
<dbReference type="OrthoDB" id="45365at2759"/>
<proteinExistence type="predicted"/>
<dbReference type="SUPFAM" id="SSF54695">
    <property type="entry name" value="POZ domain"/>
    <property type="match status" value="1"/>
</dbReference>
<evidence type="ECO:0000313" key="3">
    <source>
        <dbReference type="Proteomes" id="UP000494165"/>
    </source>
</evidence>
<dbReference type="Gene3D" id="1.25.40.420">
    <property type="match status" value="1"/>
</dbReference>
<organism evidence="2 3">
    <name type="scientific">Cloeon dipterum</name>
    <dbReference type="NCBI Taxonomy" id="197152"/>
    <lineage>
        <taxon>Eukaryota</taxon>
        <taxon>Metazoa</taxon>
        <taxon>Ecdysozoa</taxon>
        <taxon>Arthropoda</taxon>
        <taxon>Hexapoda</taxon>
        <taxon>Insecta</taxon>
        <taxon>Pterygota</taxon>
        <taxon>Palaeoptera</taxon>
        <taxon>Ephemeroptera</taxon>
        <taxon>Pisciforma</taxon>
        <taxon>Baetidae</taxon>
        <taxon>Cloeon</taxon>
    </lineage>
</organism>
<dbReference type="InterPro" id="IPR011705">
    <property type="entry name" value="BACK"/>
</dbReference>
<dbReference type="Gene3D" id="3.30.710.10">
    <property type="entry name" value="Potassium Channel Kv1.1, Chain A"/>
    <property type="match status" value="1"/>
</dbReference>
<comment type="caution">
    <text evidence="2">The sequence shown here is derived from an EMBL/GenBank/DDBJ whole genome shotgun (WGS) entry which is preliminary data.</text>
</comment>
<dbReference type="Pfam" id="PF00651">
    <property type="entry name" value="BTB"/>
    <property type="match status" value="1"/>
</dbReference>
<name>A0A8S1DL45_9INSE</name>
<gene>
    <name evidence="2" type="ORF">CLODIP_2_CD06434</name>
</gene>
<evidence type="ECO:0000313" key="2">
    <source>
        <dbReference type="EMBL" id="CAB3380743.1"/>
    </source>
</evidence>
<dbReference type="InterPro" id="IPR000210">
    <property type="entry name" value="BTB/POZ_dom"/>
</dbReference>
<dbReference type="Proteomes" id="UP000494165">
    <property type="component" value="Unassembled WGS sequence"/>
</dbReference>
<dbReference type="InterPro" id="IPR011333">
    <property type="entry name" value="SKP1/BTB/POZ_sf"/>
</dbReference>
<dbReference type="PANTHER" id="PTHR45774">
    <property type="entry name" value="BTB/POZ DOMAIN-CONTAINING"/>
    <property type="match status" value="1"/>
</dbReference>
<reference evidence="2 3" key="1">
    <citation type="submission" date="2020-04" db="EMBL/GenBank/DDBJ databases">
        <authorList>
            <person name="Alioto T."/>
            <person name="Alioto T."/>
            <person name="Gomez Garrido J."/>
        </authorList>
    </citation>
    <scope>NUCLEOTIDE SEQUENCE [LARGE SCALE GENOMIC DNA]</scope>
</reference>